<proteinExistence type="predicted"/>
<dbReference type="InterPro" id="IPR005302">
    <property type="entry name" value="MoCF_Sase_C"/>
</dbReference>
<dbReference type="PROSITE" id="PS51340">
    <property type="entry name" value="MOSC"/>
    <property type="match status" value="1"/>
</dbReference>
<accession>A0A382RIF7</accession>
<dbReference type="Pfam" id="PF03473">
    <property type="entry name" value="MOSC"/>
    <property type="match status" value="1"/>
</dbReference>
<dbReference type="PANTHER" id="PTHR30212">
    <property type="entry name" value="PROTEIN YIIM"/>
    <property type="match status" value="1"/>
</dbReference>
<name>A0A382RIF7_9ZZZZ</name>
<evidence type="ECO:0000259" key="1">
    <source>
        <dbReference type="PROSITE" id="PS51340"/>
    </source>
</evidence>
<dbReference type="GO" id="GO:0003824">
    <property type="term" value="F:catalytic activity"/>
    <property type="evidence" value="ECO:0007669"/>
    <property type="project" value="InterPro"/>
</dbReference>
<dbReference type="PANTHER" id="PTHR30212:SF2">
    <property type="entry name" value="PROTEIN YIIM"/>
    <property type="match status" value="1"/>
</dbReference>
<dbReference type="Gene3D" id="2.40.33.20">
    <property type="entry name" value="PK beta-barrel domain-like"/>
    <property type="match status" value="1"/>
</dbReference>
<dbReference type="GO" id="GO:0030151">
    <property type="term" value="F:molybdenum ion binding"/>
    <property type="evidence" value="ECO:0007669"/>
    <property type="project" value="InterPro"/>
</dbReference>
<reference evidence="2" key="1">
    <citation type="submission" date="2018-05" db="EMBL/GenBank/DDBJ databases">
        <authorList>
            <person name="Lanie J.A."/>
            <person name="Ng W.-L."/>
            <person name="Kazmierczak K.M."/>
            <person name="Andrzejewski T.M."/>
            <person name="Davidsen T.M."/>
            <person name="Wayne K.J."/>
            <person name="Tettelin H."/>
            <person name="Glass J.I."/>
            <person name="Rusch D."/>
            <person name="Podicherti R."/>
            <person name="Tsui H.-C.T."/>
            <person name="Winkler M.E."/>
        </authorList>
    </citation>
    <scope>NUCLEOTIDE SEQUENCE</scope>
</reference>
<dbReference type="GO" id="GO:0030170">
    <property type="term" value="F:pyridoxal phosphate binding"/>
    <property type="evidence" value="ECO:0007669"/>
    <property type="project" value="InterPro"/>
</dbReference>
<dbReference type="InterPro" id="IPR011037">
    <property type="entry name" value="Pyrv_Knase-like_insert_dom_sf"/>
</dbReference>
<gene>
    <name evidence="2" type="ORF">METZ01_LOCUS350270</name>
</gene>
<dbReference type="AlphaFoldDB" id="A0A382RIF7"/>
<dbReference type="SUPFAM" id="SSF50800">
    <property type="entry name" value="PK beta-barrel domain-like"/>
    <property type="match status" value="1"/>
</dbReference>
<protein>
    <recommendedName>
        <fullName evidence="1">MOSC domain-containing protein</fullName>
    </recommendedName>
</protein>
<feature type="domain" description="MOSC" evidence="1">
    <location>
        <begin position="32"/>
        <end position="166"/>
    </location>
</feature>
<organism evidence="2">
    <name type="scientific">marine metagenome</name>
    <dbReference type="NCBI Taxonomy" id="408172"/>
    <lineage>
        <taxon>unclassified sequences</taxon>
        <taxon>metagenomes</taxon>
        <taxon>ecological metagenomes</taxon>
    </lineage>
</organism>
<dbReference type="InterPro" id="IPR052353">
    <property type="entry name" value="Benzoxazolinone_Detox_Enz"/>
</dbReference>
<dbReference type="EMBL" id="UINC01121924">
    <property type="protein sequence ID" value="SVC97416.1"/>
    <property type="molecule type" value="Genomic_DNA"/>
</dbReference>
<evidence type="ECO:0000313" key="2">
    <source>
        <dbReference type="EMBL" id="SVC97416.1"/>
    </source>
</evidence>
<sequence length="211" mass="23878">MNIHTQIISVNLGARKKIQIGSRVADTGIYKNPIRDKIKINQLGLVGDVIADTKYHGGKDQALYLYSQIDYDWWSKKLNRNLLPGTFGENLTLSNFDTSNLKIGDRFHINNIILEVTMARIPCATFAAKMKDNSIVKVFKHAKRPGAYTRVIKEGELQIGDKATFVPTSEDYPTVLELFELWYTKDVKSPIFKKALKAPIAERTKATFESL</sequence>